<accession>A0A7Y3RNY3</accession>
<dbReference type="Gene3D" id="2.60.40.10">
    <property type="entry name" value="Immunoglobulins"/>
    <property type="match status" value="1"/>
</dbReference>
<dbReference type="Gene3D" id="2.60.120.380">
    <property type="match status" value="1"/>
</dbReference>
<dbReference type="SUPFAM" id="SSF52743">
    <property type="entry name" value="Subtilisin-like"/>
    <property type="match status" value="1"/>
</dbReference>
<keyword evidence="2 5" id="KW-0645">Protease</keyword>
<dbReference type="InterPro" id="IPR023827">
    <property type="entry name" value="Peptidase_S8_Asp-AS"/>
</dbReference>
<dbReference type="InterPro" id="IPR000601">
    <property type="entry name" value="PKD_dom"/>
</dbReference>
<keyword evidence="4 5" id="KW-0720">Serine protease</keyword>
<feature type="active site" description="Charge relay system" evidence="5">
    <location>
        <position position="464"/>
    </location>
</feature>
<feature type="active site" description="Charge relay system" evidence="5">
    <location>
        <position position="516"/>
    </location>
</feature>
<dbReference type="Proteomes" id="UP000536835">
    <property type="component" value="Unassembled WGS sequence"/>
</dbReference>
<dbReference type="Pfam" id="PF18911">
    <property type="entry name" value="PKD_4"/>
    <property type="match status" value="1"/>
</dbReference>
<dbReference type="GO" id="GO:0004252">
    <property type="term" value="F:serine-type endopeptidase activity"/>
    <property type="evidence" value="ECO:0007669"/>
    <property type="project" value="UniProtKB-UniRule"/>
</dbReference>
<evidence type="ECO:0000256" key="6">
    <source>
        <dbReference type="SAM" id="MobiDB-lite"/>
    </source>
</evidence>
<feature type="domain" description="PKD" evidence="8">
    <location>
        <begin position="50"/>
        <end position="131"/>
    </location>
</feature>
<dbReference type="PROSITE" id="PS50093">
    <property type="entry name" value="PKD"/>
    <property type="match status" value="1"/>
</dbReference>
<feature type="chain" id="PRO_5031157016" evidence="7">
    <location>
        <begin position="24"/>
        <end position="988"/>
    </location>
</feature>
<dbReference type="SMART" id="SM00089">
    <property type="entry name" value="PKD"/>
    <property type="match status" value="1"/>
</dbReference>
<dbReference type="Gene3D" id="3.40.50.200">
    <property type="entry name" value="Peptidase S8/S53 domain"/>
    <property type="match status" value="1"/>
</dbReference>
<dbReference type="InterPro" id="IPR000209">
    <property type="entry name" value="Peptidase_S8/S53_dom"/>
</dbReference>
<dbReference type="InterPro" id="IPR035986">
    <property type="entry name" value="PKD_dom_sf"/>
</dbReference>
<comment type="caution">
    <text evidence="9">The sequence shown here is derived from an EMBL/GenBank/DDBJ whole genome shotgun (WGS) entry which is preliminary data.</text>
</comment>
<protein>
    <submittedName>
        <fullName evidence="9">S8 family serine peptidase</fullName>
    </submittedName>
</protein>
<dbReference type="AlphaFoldDB" id="A0A7Y3RNY3"/>
<evidence type="ECO:0000259" key="8">
    <source>
        <dbReference type="PROSITE" id="PS50093"/>
    </source>
</evidence>
<evidence type="ECO:0000256" key="3">
    <source>
        <dbReference type="ARBA" id="ARBA00022801"/>
    </source>
</evidence>
<feature type="compositionally biased region" description="Pro residues" evidence="6">
    <location>
        <begin position="30"/>
        <end position="51"/>
    </location>
</feature>
<dbReference type="InterPro" id="IPR022409">
    <property type="entry name" value="PKD/Chitinase_dom"/>
</dbReference>
<proteinExistence type="inferred from homology"/>
<feature type="region of interest" description="Disordered" evidence="6">
    <location>
        <begin position="119"/>
        <end position="151"/>
    </location>
</feature>
<comment type="similarity">
    <text evidence="1 5">Belongs to the peptidase S8 family.</text>
</comment>
<keyword evidence="10" id="KW-1185">Reference proteome</keyword>
<dbReference type="PRINTS" id="PR00723">
    <property type="entry name" value="SUBTILISIN"/>
</dbReference>
<gene>
    <name evidence="9" type="ORF">HK107_14720</name>
</gene>
<evidence type="ECO:0000256" key="7">
    <source>
        <dbReference type="SAM" id="SignalP"/>
    </source>
</evidence>
<evidence type="ECO:0000313" key="9">
    <source>
        <dbReference type="EMBL" id="NNU17582.1"/>
    </source>
</evidence>
<dbReference type="EMBL" id="JABFCX010000003">
    <property type="protein sequence ID" value="NNU17582.1"/>
    <property type="molecule type" value="Genomic_DNA"/>
</dbReference>
<evidence type="ECO:0000256" key="4">
    <source>
        <dbReference type="ARBA" id="ARBA00022825"/>
    </source>
</evidence>
<organism evidence="9 10">
    <name type="scientific">Parvularcula mediterranea</name>
    <dbReference type="NCBI Taxonomy" id="2732508"/>
    <lineage>
        <taxon>Bacteria</taxon>
        <taxon>Pseudomonadati</taxon>
        <taxon>Pseudomonadota</taxon>
        <taxon>Alphaproteobacteria</taxon>
        <taxon>Parvularculales</taxon>
        <taxon>Parvularculaceae</taxon>
        <taxon>Parvularcula</taxon>
    </lineage>
</organism>
<feature type="signal peptide" evidence="7">
    <location>
        <begin position="1"/>
        <end position="23"/>
    </location>
</feature>
<dbReference type="GO" id="GO:0006508">
    <property type="term" value="P:proteolysis"/>
    <property type="evidence" value="ECO:0007669"/>
    <property type="project" value="UniProtKB-KW"/>
</dbReference>
<evidence type="ECO:0000256" key="5">
    <source>
        <dbReference type="PROSITE-ProRule" id="PRU01240"/>
    </source>
</evidence>
<sequence>MTLARTLLTAVAALTLVSACTQGGGGNDTPPAPTPTPAPPPPPPPPPPPANEAPVASFTFSCTELVCDFTNTSTDDNAVTGQEWNFGDGTIVTDPNPAHTYAADGTYTVTLIVSDAEGETGSATQDVTVSAAAPPPPPPPPPPPGPTQGTINGQLLADAILVVDSDLNDAPAGASSNDDTSSAQPINNDAEVRGWVFCSGRTSGSTPCFAGSDQQDYYRAELQTGQRISLTIADFDPNIPDQLDLDLYLYDESGTLVTFSFAFSAKIEQIVVPEDGTYFVVADAFAGGSNYILQITPPSSTTPQPIGTMHLKDMAPERLILAQPQLGPLPVEIAEVEGRRALVRPEAGEERARQVHLPVGSLLPPESGPLSLSFAEEAFGILPEAARDPEYAAKLALLHRMKVANAERGGAFFEAYAYPRMHAVDPPPDPNLQWNLGAVHWQEALEDLEANIADPDRPLVAILDSGVLSAHPKIAPVMVDARDFVPSFIDGDGFDAEAEEDVVTDEENPGDCFDFHGTHVATIATAPREGDPINGRDMVGGLPFADLMMLKLGYNQGDRCRLIVGDVPAAIRYAAGLTNNSGELPARRADVINMSFGGSSPDSATRAAVEEAAAAGVIIVASAGNSGDDPSENGPNYPASYPEVFSVAATTIDNDRANYSSFYPQVEIAAPGGESSTDNNGDGLADSVIGGVGRLSNDGTRFVARYALYQGTSMAAPMAASGFAIMKSIYPELTTEQAHRVVEEGLLTEDIADPGRDDETGFGLLDFRKMVDIALQLRADALDLPPDFRLNPPVIDLGNIRETETIEITRAGDPAFTIDSLVVSVEGSDVVVPDPVAETIDAQGFGTYELNIDRNAFEPGEYFGEITVTASNGSSKLIPLSFDIPEPSLLAETAPARILLERQFEPGTFIQIQELTPGGAGSEFTLEGLSDGFYRLRFTTDMDADGEICDAGELGGTFPGGDCLGEEVFEIPGQEGELIEAVLRRLPE</sequence>
<dbReference type="PANTHER" id="PTHR43806:SF11">
    <property type="entry name" value="CEREVISIN-RELATED"/>
    <property type="match status" value="1"/>
</dbReference>
<dbReference type="CDD" id="cd00146">
    <property type="entry name" value="PKD"/>
    <property type="match status" value="1"/>
</dbReference>
<keyword evidence="3 5" id="KW-0378">Hydrolase</keyword>
<dbReference type="InterPro" id="IPR050131">
    <property type="entry name" value="Peptidase_S8_subtilisin-like"/>
</dbReference>
<keyword evidence="7" id="KW-0732">Signal</keyword>
<dbReference type="InterPro" id="IPR036852">
    <property type="entry name" value="Peptidase_S8/S53_dom_sf"/>
</dbReference>
<feature type="region of interest" description="Disordered" evidence="6">
    <location>
        <begin position="22"/>
        <end position="55"/>
    </location>
</feature>
<dbReference type="InterPro" id="IPR015500">
    <property type="entry name" value="Peptidase_S8_subtilisin-rel"/>
</dbReference>
<dbReference type="SUPFAM" id="SSF89260">
    <property type="entry name" value="Collagen-binding domain"/>
    <property type="match status" value="1"/>
</dbReference>
<evidence type="ECO:0000256" key="2">
    <source>
        <dbReference type="ARBA" id="ARBA00022670"/>
    </source>
</evidence>
<dbReference type="PROSITE" id="PS00136">
    <property type="entry name" value="SUBTILASE_ASP"/>
    <property type="match status" value="1"/>
</dbReference>
<dbReference type="Pfam" id="PF00082">
    <property type="entry name" value="Peptidase_S8"/>
    <property type="match status" value="1"/>
</dbReference>
<reference evidence="9 10" key="1">
    <citation type="submission" date="2020-05" db="EMBL/GenBank/DDBJ databases">
        <title>Parvularcula mediterraneae sp. nov., isolated from polypropylene straw from shallow seawater of the seashore of Laganas in Zakynthos island, Greece.</title>
        <authorList>
            <person name="Szabo I."/>
            <person name="Al-Omari J."/>
            <person name="Rado J."/>
            <person name="Szerdahelyi G.S."/>
        </authorList>
    </citation>
    <scope>NUCLEOTIDE SEQUENCE [LARGE SCALE GENOMIC DNA]</scope>
    <source>
        <strain evidence="9 10">ZS-1/3</strain>
    </source>
</reference>
<evidence type="ECO:0000313" key="10">
    <source>
        <dbReference type="Proteomes" id="UP000536835"/>
    </source>
</evidence>
<dbReference type="PROSITE" id="PS51257">
    <property type="entry name" value="PROKAR_LIPOPROTEIN"/>
    <property type="match status" value="1"/>
</dbReference>
<dbReference type="PANTHER" id="PTHR43806">
    <property type="entry name" value="PEPTIDASE S8"/>
    <property type="match status" value="1"/>
</dbReference>
<dbReference type="PROSITE" id="PS51892">
    <property type="entry name" value="SUBTILASE"/>
    <property type="match status" value="1"/>
</dbReference>
<feature type="active site" description="Charge relay system" evidence="5">
    <location>
        <position position="713"/>
    </location>
</feature>
<dbReference type="SUPFAM" id="SSF49299">
    <property type="entry name" value="PKD domain"/>
    <property type="match status" value="1"/>
</dbReference>
<dbReference type="RefSeq" id="WP_173201150.1">
    <property type="nucleotide sequence ID" value="NZ_JABFCX010000003.1"/>
</dbReference>
<name>A0A7Y3RNY3_9PROT</name>
<evidence type="ECO:0000256" key="1">
    <source>
        <dbReference type="ARBA" id="ARBA00011073"/>
    </source>
</evidence>
<dbReference type="InterPro" id="IPR013783">
    <property type="entry name" value="Ig-like_fold"/>
</dbReference>
<feature type="compositionally biased region" description="Pro residues" evidence="6">
    <location>
        <begin position="133"/>
        <end position="146"/>
    </location>
</feature>